<dbReference type="SUPFAM" id="SSF47240">
    <property type="entry name" value="Ferritin-like"/>
    <property type="match status" value="1"/>
</dbReference>
<dbReference type="InterPro" id="IPR047114">
    <property type="entry name" value="YciF"/>
</dbReference>
<dbReference type="EMBL" id="AOHZ01000047">
    <property type="protein sequence ID" value="ELY55949.1"/>
    <property type="molecule type" value="Genomic_DNA"/>
</dbReference>
<gene>
    <name evidence="1" type="ORF">C493_10738</name>
</gene>
<sequence>MNVETIEDLFGSRLQRAYYAERTHAELCSEMAADATAGDFRDLLEDHRTETDDQIGRLEDVFAALGRRPRASRTRTVDGLVESWHQHAEAADEPAVPGALEIALMAERLEVRTYESLLRLAGRLAYADDVVEPLETNLAEERAALEALETIQTERPVLEAVGITE</sequence>
<evidence type="ECO:0000313" key="2">
    <source>
        <dbReference type="Proteomes" id="UP000011602"/>
    </source>
</evidence>
<proteinExistence type="predicted"/>
<dbReference type="PANTHER" id="PTHR30565:SF9">
    <property type="entry name" value="PROTEIN YCIF"/>
    <property type="match status" value="1"/>
</dbReference>
<dbReference type="PANTHER" id="PTHR30565">
    <property type="entry name" value="PROTEIN YCIF"/>
    <property type="match status" value="1"/>
</dbReference>
<dbReference type="InterPro" id="IPR012347">
    <property type="entry name" value="Ferritin-like"/>
</dbReference>
<keyword evidence="2" id="KW-1185">Reference proteome</keyword>
<dbReference type="AlphaFoldDB" id="L9X2G7"/>
<dbReference type="PATRIC" id="fig|1227499.3.peg.2181"/>
<protein>
    <submittedName>
        <fullName evidence="1">Uncharacterized protein</fullName>
    </submittedName>
</protein>
<evidence type="ECO:0000313" key="1">
    <source>
        <dbReference type="EMBL" id="ELY55949.1"/>
    </source>
</evidence>
<reference evidence="1 2" key="1">
    <citation type="journal article" date="2014" name="PLoS Genet.">
        <title>Phylogenetically driven sequencing of extremely halophilic archaea reveals strategies for static and dynamic osmo-response.</title>
        <authorList>
            <person name="Becker E.A."/>
            <person name="Seitzer P.M."/>
            <person name="Tritt A."/>
            <person name="Larsen D."/>
            <person name="Krusor M."/>
            <person name="Yao A.I."/>
            <person name="Wu D."/>
            <person name="Madern D."/>
            <person name="Eisen J.A."/>
            <person name="Darling A.E."/>
            <person name="Facciotti M.T."/>
        </authorList>
    </citation>
    <scope>NUCLEOTIDE SEQUENCE [LARGE SCALE GENOMIC DNA]</scope>
    <source>
        <strain evidence="1 2">JCM 12255</strain>
    </source>
</reference>
<comment type="caution">
    <text evidence="1">The sequence shown here is derived from an EMBL/GenBank/DDBJ whole genome shotgun (WGS) entry which is preliminary data.</text>
</comment>
<name>L9X2G7_9EURY</name>
<dbReference type="Proteomes" id="UP000011602">
    <property type="component" value="Unassembled WGS sequence"/>
</dbReference>
<dbReference type="STRING" id="1227499.C493_10738"/>
<dbReference type="InterPro" id="IPR010287">
    <property type="entry name" value="DUF892_YciF-like"/>
</dbReference>
<dbReference type="eggNOG" id="arCOG10787">
    <property type="taxonomic scope" value="Archaea"/>
</dbReference>
<dbReference type="OrthoDB" id="192254at2157"/>
<dbReference type="Gene3D" id="1.20.1260.10">
    <property type="match status" value="1"/>
</dbReference>
<organism evidence="1 2">
    <name type="scientific">Natronolimnohabitans innermongolicus JCM 12255</name>
    <dbReference type="NCBI Taxonomy" id="1227499"/>
    <lineage>
        <taxon>Archaea</taxon>
        <taxon>Methanobacteriati</taxon>
        <taxon>Methanobacteriota</taxon>
        <taxon>Stenosarchaea group</taxon>
        <taxon>Halobacteria</taxon>
        <taxon>Halobacteriales</taxon>
        <taxon>Natrialbaceae</taxon>
        <taxon>Natronolimnohabitans</taxon>
    </lineage>
</organism>
<dbReference type="InterPro" id="IPR009078">
    <property type="entry name" value="Ferritin-like_SF"/>
</dbReference>
<dbReference type="Pfam" id="PF05974">
    <property type="entry name" value="DUF892"/>
    <property type="match status" value="1"/>
</dbReference>
<dbReference type="RefSeq" id="WP_007259429.1">
    <property type="nucleotide sequence ID" value="NZ_AOHZ01000047.1"/>
</dbReference>
<accession>L9X2G7</accession>